<keyword evidence="3" id="KW-1185">Reference proteome</keyword>
<protein>
    <recommendedName>
        <fullName evidence="1">Reverse transcriptase domain-containing protein</fullName>
    </recommendedName>
</protein>
<dbReference type="InterPro" id="IPR043502">
    <property type="entry name" value="DNA/RNA_pol_sf"/>
</dbReference>
<dbReference type="InterPro" id="IPR000477">
    <property type="entry name" value="RT_dom"/>
</dbReference>
<evidence type="ECO:0000313" key="2">
    <source>
        <dbReference type="EMBL" id="KAK7088728.1"/>
    </source>
</evidence>
<gene>
    <name evidence="2" type="ORF">V1264_022613</name>
</gene>
<name>A0AAN9FXQ1_9CAEN</name>
<dbReference type="InterPro" id="IPR043128">
    <property type="entry name" value="Rev_trsase/Diguanyl_cyclase"/>
</dbReference>
<evidence type="ECO:0000313" key="3">
    <source>
        <dbReference type="Proteomes" id="UP001374579"/>
    </source>
</evidence>
<dbReference type="Proteomes" id="UP001374579">
    <property type="component" value="Unassembled WGS sequence"/>
</dbReference>
<evidence type="ECO:0000259" key="1">
    <source>
        <dbReference type="PROSITE" id="PS50878"/>
    </source>
</evidence>
<dbReference type="PANTHER" id="PTHR33050:SF7">
    <property type="entry name" value="RIBONUCLEASE H"/>
    <property type="match status" value="1"/>
</dbReference>
<accession>A0AAN9FXQ1</accession>
<dbReference type="EMBL" id="JBAMIC010004070">
    <property type="protein sequence ID" value="KAK7088728.1"/>
    <property type="molecule type" value="Genomic_DNA"/>
</dbReference>
<dbReference type="SUPFAM" id="SSF56672">
    <property type="entry name" value="DNA/RNA polymerases"/>
    <property type="match status" value="1"/>
</dbReference>
<comment type="caution">
    <text evidence="2">The sequence shown here is derived from an EMBL/GenBank/DDBJ whole genome shotgun (WGS) entry which is preliminary data.</text>
</comment>
<dbReference type="AlphaFoldDB" id="A0AAN9FXQ1"/>
<dbReference type="Gene3D" id="3.30.70.270">
    <property type="match status" value="1"/>
</dbReference>
<dbReference type="PANTHER" id="PTHR33050">
    <property type="entry name" value="REVERSE TRANSCRIPTASE DOMAIN-CONTAINING PROTEIN"/>
    <property type="match status" value="1"/>
</dbReference>
<sequence length="184" mass="21047">METPASVREALRPSDWVTSIDLTDAYFHILMHRSDRMVAVPVGRQGVSIQGAAVRALSSALDFHHGSSRQLCALVRQQGIRLRVYLDDWLILNQLESLCSQHTQIVLQTARDLGFSVNQGKFDLISSQQFTYLGMVFNTRGWTVCPAQQRIHKLQDLVRSLSNLRHAPVRVWRRSTPRWNRCLP</sequence>
<proteinExistence type="predicted"/>
<reference evidence="2 3" key="1">
    <citation type="submission" date="2024-02" db="EMBL/GenBank/DDBJ databases">
        <title>Chromosome-scale genome assembly of the rough periwinkle Littorina saxatilis.</title>
        <authorList>
            <person name="De Jode A."/>
            <person name="Faria R."/>
            <person name="Formenti G."/>
            <person name="Sims Y."/>
            <person name="Smith T.P."/>
            <person name="Tracey A."/>
            <person name="Wood J.M.D."/>
            <person name="Zagrodzka Z.B."/>
            <person name="Johannesson K."/>
            <person name="Butlin R.K."/>
            <person name="Leder E.H."/>
        </authorList>
    </citation>
    <scope>NUCLEOTIDE SEQUENCE [LARGE SCALE GENOMIC DNA]</scope>
    <source>
        <strain evidence="2">Snail1</strain>
        <tissue evidence="2">Muscle</tissue>
    </source>
</reference>
<feature type="domain" description="Reverse transcriptase" evidence="1">
    <location>
        <begin position="1"/>
        <end position="137"/>
    </location>
</feature>
<organism evidence="2 3">
    <name type="scientific">Littorina saxatilis</name>
    <dbReference type="NCBI Taxonomy" id="31220"/>
    <lineage>
        <taxon>Eukaryota</taxon>
        <taxon>Metazoa</taxon>
        <taxon>Spiralia</taxon>
        <taxon>Lophotrochozoa</taxon>
        <taxon>Mollusca</taxon>
        <taxon>Gastropoda</taxon>
        <taxon>Caenogastropoda</taxon>
        <taxon>Littorinimorpha</taxon>
        <taxon>Littorinoidea</taxon>
        <taxon>Littorinidae</taxon>
        <taxon>Littorina</taxon>
    </lineage>
</organism>
<dbReference type="InterPro" id="IPR052055">
    <property type="entry name" value="Hepadnavirus_pol/RT"/>
</dbReference>
<dbReference type="PROSITE" id="PS50878">
    <property type="entry name" value="RT_POL"/>
    <property type="match status" value="1"/>
</dbReference>
<dbReference type="Pfam" id="PF00078">
    <property type="entry name" value="RVT_1"/>
    <property type="match status" value="1"/>
</dbReference>